<organism evidence="3 4">
    <name type="scientific">Nesterenkonia sedimenti</name>
    <dbReference type="NCBI Taxonomy" id="1463632"/>
    <lineage>
        <taxon>Bacteria</taxon>
        <taxon>Bacillati</taxon>
        <taxon>Actinomycetota</taxon>
        <taxon>Actinomycetes</taxon>
        <taxon>Micrococcales</taxon>
        <taxon>Micrococcaceae</taxon>
        <taxon>Nesterenkonia</taxon>
    </lineage>
</organism>
<dbReference type="EMBL" id="JABAHY010000006">
    <property type="protein sequence ID" value="NLS10039.1"/>
    <property type="molecule type" value="Genomic_DNA"/>
</dbReference>
<comment type="caution">
    <text evidence="3">The sequence shown here is derived from an EMBL/GenBank/DDBJ whole genome shotgun (WGS) entry which is preliminary data.</text>
</comment>
<dbReference type="InterPro" id="IPR021517">
    <property type="entry name" value="DUF3180"/>
</dbReference>
<keyword evidence="2" id="KW-0812">Transmembrane</keyword>
<feature type="transmembrane region" description="Helical" evidence="2">
    <location>
        <begin position="7"/>
        <end position="27"/>
    </location>
</feature>
<dbReference type="Pfam" id="PF11377">
    <property type="entry name" value="DUF3180"/>
    <property type="match status" value="1"/>
</dbReference>
<dbReference type="Proteomes" id="UP000523139">
    <property type="component" value="Unassembled WGS sequence"/>
</dbReference>
<evidence type="ECO:0000313" key="4">
    <source>
        <dbReference type="Proteomes" id="UP000523139"/>
    </source>
</evidence>
<gene>
    <name evidence="3" type="ORF">HGQ17_08515</name>
</gene>
<feature type="transmembrane region" description="Helical" evidence="2">
    <location>
        <begin position="81"/>
        <end position="102"/>
    </location>
</feature>
<keyword evidence="2" id="KW-0472">Membrane</keyword>
<evidence type="ECO:0000256" key="2">
    <source>
        <dbReference type="SAM" id="Phobius"/>
    </source>
</evidence>
<protein>
    <submittedName>
        <fullName evidence="3">DUF3180 domain-containing protein</fullName>
    </submittedName>
</protein>
<feature type="transmembrane region" description="Helical" evidence="2">
    <location>
        <begin position="122"/>
        <end position="141"/>
    </location>
</feature>
<reference evidence="3 4" key="1">
    <citation type="submission" date="2020-04" db="EMBL/GenBank/DDBJ databases">
        <title>Nesterenkonia sp. nov., isolated from marine sediment.</title>
        <authorList>
            <person name="Zhang G."/>
        </authorList>
    </citation>
    <scope>NUCLEOTIDE SEQUENCE [LARGE SCALE GENOMIC DNA]</scope>
    <source>
        <strain evidence="3 4">MY13</strain>
    </source>
</reference>
<dbReference type="RefSeq" id="WP_168887510.1">
    <property type="nucleotide sequence ID" value="NZ_JABAHY010000006.1"/>
</dbReference>
<keyword evidence="2" id="KW-1133">Transmembrane helix</keyword>
<sequence>MSQLRPVWLLLIGASAALAGYLSTVLMVRAGYTSPVLPLSSGVTLAAVGLIVLALGLVVWRDQRRLAENPPVRRRRMHPLQAARVVAAGQACAYAGALIAGWHAGVLMDLAPAAGAGTPNVTAAIVMVTGGMLWVLIGFIVEQLCRVPPDQGGDAPADDENVEGFDQEPGTGYANRAHYRDQADIAALPAGTPVRETV</sequence>
<evidence type="ECO:0000256" key="1">
    <source>
        <dbReference type="SAM" id="MobiDB-lite"/>
    </source>
</evidence>
<proteinExistence type="predicted"/>
<name>A0A7X8TK38_9MICC</name>
<evidence type="ECO:0000313" key="3">
    <source>
        <dbReference type="EMBL" id="NLS10039.1"/>
    </source>
</evidence>
<feature type="transmembrane region" description="Helical" evidence="2">
    <location>
        <begin position="39"/>
        <end position="60"/>
    </location>
</feature>
<accession>A0A7X8TK38</accession>
<keyword evidence="4" id="KW-1185">Reference proteome</keyword>
<dbReference type="AlphaFoldDB" id="A0A7X8TK38"/>
<feature type="region of interest" description="Disordered" evidence="1">
    <location>
        <begin position="150"/>
        <end position="174"/>
    </location>
</feature>
<feature type="compositionally biased region" description="Acidic residues" evidence="1">
    <location>
        <begin position="156"/>
        <end position="166"/>
    </location>
</feature>